<dbReference type="STRING" id="411471.SUBVAR_07311"/>
<proteinExistence type="predicted"/>
<dbReference type="AlphaFoldDB" id="D1PSC8"/>
<keyword evidence="1" id="KW-0472">Membrane</keyword>
<sequence>MRCGSTVFAAKRPVPGQSGGKAKACFGRIVSRVYIAILLLLLLLTVSQVCVRARNFWLSKEPTYKI</sequence>
<feature type="transmembrane region" description="Helical" evidence="1">
    <location>
        <begin position="33"/>
        <end position="51"/>
    </location>
</feature>
<comment type="caution">
    <text evidence="2">The sequence shown here is derived from an EMBL/GenBank/DDBJ whole genome shotgun (WGS) entry which is preliminary data.</text>
</comment>
<keyword evidence="3" id="KW-1185">Reference proteome</keyword>
<dbReference type="HOGENOM" id="CLU_2829641_0_0_9"/>
<keyword evidence="1" id="KW-0812">Transmembrane</keyword>
<accession>D1PSC8</accession>
<evidence type="ECO:0000313" key="3">
    <source>
        <dbReference type="Proteomes" id="UP000003438"/>
    </source>
</evidence>
<evidence type="ECO:0000313" key="2">
    <source>
        <dbReference type="EMBL" id="EFB74413.1"/>
    </source>
</evidence>
<gene>
    <name evidence="2" type="ORF">SUBVAR_07311</name>
</gene>
<name>D1PSC8_9FIRM</name>
<protein>
    <submittedName>
        <fullName evidence="2">Uncharacterized protein</fullName>
    </submittedName>
</protein>
<dbReference type="EMBL" id="ACBY02000071">
    <property type="protein sequence ID" value="EFB74413.1"/>
    <property type="molecule type" value="Genomic_DNA"/>
</dbReference>
<evidence type="ECO:0000256" key="1">
    <source>
        <dbReference type="SAM" id="Phobius"/>
    </source>
</evidence>
<reference evidence="2" key="1">
    <citation type="submission" date="2009-12" db="EMBL/GenBank/DDBJ databases">
        <authorList>
            <person name="Weinstock G."/>
            <person name="Sodergren E."/>
            <person name="Clifton S."/>
            <person name="Fulton L."/>
            <person name="Fulton B."/>
            <person name="Courtney L."/>
            <person name="Fronick C."/>
            <person name="Harrison M."/>
            <person name="Strong C."/>
            <person name="Farmer C."/>
            <person name="Delahaunty K."/>
            <person name="Markovic C."/>
            <person name="Hall O."/>
            <person name="Minx P."/>
            <person name="Tomlinson C."/>
            <person name="Mitreva M."/>
            <person name="Nelson J."/>
            <person name="Hou S."/>
            <person name="Wollam A."/>
            <person name="Pepin K.H."/>
            <person name="Johnson M."/>
            <person name="Bhonagiri V."/>
            <person name="Nash W.E."/>
            <person name="Warren W."/>
            <person name="Chinwalla A."/>
            <person name="Mardis E.R."/>
            <person name="Wilson R.K."/>
        </authorList>
    </citation>
    <scope>NUCLEOTIDE SEQUENCE [LARGE SCALE GENOMIC DNA]</scope>
    <source>
        <strain evidence="2">DSM 15176</strain>
    </source>
</reference>
<dbReference type="Proteomes" id="UP000003438">
    <property type="component" value="Unassembled WGS sequence"/>
</dbReference>
<organism evidence="2 3">
    <name type="scientific">Subdoligranulum variabile DSM 15176</name>
    <dbReference type="NCBI Taxonomy" id="411471"/>
    <lineage>
        <taxon>Bacteria</taxon>
        <taxon>Bacillati</taxon>
        <taxon>Bacillota</taxon>
        <taxon>Clostridia</taxon>
        <taxon>Eubacteriales</taxon>
        <taxon>Oscillospiraceae</taxon>
        <taxon>Subdoligranulum</taxon>
    </lineage>
</organism>
<keyword evidence="1" id="KW-1133">Transmembrane helix</keyword>